<accession>A0AAF0THW4</accession>
<evidence type="ECO:0000313" key="2">
    <source>
        <dbReference type="Proteomes" id="UP001234989"/>
    </source>
</evidence>
<proteinExistence type="predicted"/>
<name>A0AAF0THW4_SOLVR</name>
<sequence length="36" mass="3948">MLKLCKLGGAGKIFPRAPQPYQELLLTHPKLGVMVV</sequence>
<dbReference type="EMBL" id="CP133614">
    <property type="protein sequence ID" value="WMV19494.1"/>
    <property type="molecule type" value="Genomic_DNA"/>
</dbReference>
<evidence type="ECO:0000313" key="1">
    <source>
        <dbReference type="EMBL" id="WMV19494.1"/>
    </source>
</evidence>
<keyword evidence="2" id="KW-1185">Reference proteome</keyword>
<organism evidence="1 2">
    <name type="scientific">Solanum verrucosum</name>
    <dbReference type="NCBI Taxonomy" id="315347"/>
    <lineage>
        <taxon>Eukaryota</taxon>
        <taxon>Viridiplantae</taxon>
        <taxon>Streptophyta</taxon>
        <taxon>Embryophyta</taxon>
        <taxon>Tracheophyta</taxon>
        <taxon>Spermatophyta</taxon>
        <taxon>Magnoliopsida</taxon>
        <taxon>eudicotyledons</taxon>
        <taxon>Gunneridae</taxon>
        <taxon>Pentapetalae</taxon>
        <taxon>asterids</taxon>
        <taxon>lamiids</taxon>
        <taxon>Solanales</taxon>
        <taxon>Solanaceae</taxon>
        <taxon>Solanoideae</taxon>
        <taxon>Solaneae</taxon>
        <taxon>Solanum</taxon>
    </lineage>
</organism>
<gene>
    <name evidence="1" type="ORF">MTR67_012879</name>
</gene>
<reference evidence="1" key="1">
    <citation type="submission" date="2023-08" db="EMBL/GenBank/DDBJ databases">
        <title>A de novo genome assembly of Solanum verrucosum Schlechtendal, a Mexican diploid species geographically isolated from the other diploid A-genome species in potato relatives.</title>
        <authorList>
            <person name="Hosaka K."/>
        </authorList>
    </citation>
    <scope>NUCLEOTIDE SEQUENCE</scope>
    <source>
        <tissue evidence="1">Young leaves</tissue>
    </source>
</reference>
<dbReference type="Proteomes" id="UP001234989">
    <property type="component" value="Chromosome 3"/>
</dbReference>
<dbReference type="AlphaFoldDB" id="A0AAF0THW4"/>
<protein>
    <submittedName>
        <fullName evidence="1">Uncharacterized protein</fullName>
    </submittedName>
</protein>